<accession>A0AAN7BSB9</accession>
<dbReference type="AlphaFoldDB" id="A0AAN7BSB9"/>
<reference evidence="2" key="1">
    <citation type="journal article" date="2023" name="Mol. Phylogenet. Evol.">
        <title>Genome-scale phylogeny and comparative genomics of the fungal order Sordariales.</title>
        <authorList>
            <person name="Hensen N."/>
            <person name="Bonometti L."/>
            <person name="Westerberg I."/>
            <person name="Brannstrom I.O."/>
            <person name="Guillou S."/>
            <person name="Cros-Aarteil S."/>
            <person name="Calhoun S."/>
            <person name="Haridas S."/>
            <person name="Kuo A."/>
            <person name="Mondo S."/>
            <person name="Pangilinan J."/>
            <person name="Riley R."/>
            <person name="LaButti K."/>
            <person name="Andreopoulos B."/>
            <person name="Lipzen A."/>
            <person name="Chen C."/>
            <person name="Yan M."/>
            <person name="Daum C."/>
            <person name="Ng V."/>
            <person name="Clum A."/>
            <person name="Steindorff A."/>
            <person name="Ohm R.A."/>
            <person name="Martin F."/>
            <person name="Silar P."/>
            <person name="Natvig D.O."/>
            <person name="Lalanne C."/>
            <person name="Gautier V."/>
            <person name="Ament-Velasquez S.L."/>
            <person name="Kruys A."/>
            <person name="Hutchinson M.I."/>
            <person name="Powell A.J."/>
            <person name="Barry K."/>
            <person name="Miller A.N."/>
            <person name="Grigoriev I.V."/>
            <person name="Debuchy R."/>
            <person name="Gladieux P."/>
            <person name="Hiltunen Thoren M."/>
            <person name="Johannesson H."/>
        </authorList>
    </citation>
    <scope>NUCLEOTIDE SEQUENCE</scope>
    <source>
        <strain evidence="2">CBS 990.96</strain>
    </source>
</reference>
<dbReference type="Proteomes" id="UP001301958">
    <property type="component" value="Unassembled WGS sequence"/>
</dbReference>
<protein>
    <submittedName>
        <fullName evidence="2">Uncharacterized protein</fullName>
    </submittedName>
</protein>
<evidence type="ECO:0000256" key="1">
    <source>
        <dbReference type="SAM" id="MobiDB-lite"/>
    </source>
</evidence>
<reference evidence="2" key="2">
    <citation type="submission" date="2023-05" db="EMBL/GenBank/DDBJ databases">
        <authorList>
            <consortium name="Lawrence Berkeley National Laboratory"/>
            <person name="Steindorff A."/>
            <person name="Hensen N."/>
            <person name="Bonometti L."/>
            <person name="Westerberg I."/>
            <person name="Brannstrom I.O."/>
            <person name="Guillou S."/>
            <person name="Cros-Aarteil S."/>
            <person name="Calhoun S."/>
            <person name="Haridas S."/>
            <person name="Kuo A."/>
            <person name="Mondo S."/>
            <person name="Pangilinan J."/>
            <person name="Riley R."/>
            <person name="Labutti K."/>
            <person name="Andreopoulos B."/>
            <person name="Lipzen A."/>
            <person name="Chen C."/>
            <person name="Yanf M."/>
            <person name="Daum C."/>
            <person name="Ng V."/>
            <person name="Clum A."/>
            <person name="Ohm R."/>
            <person name="Martin F."/>
            <person name="Silar P."/>
            <person name="Natvig D."/>
            <person name="Lalanne C."/>
            <person name="Gautier V."/>
            <person name="Ament-Velasquez S.L."/>
            <person name="Kruys A."/>
            <person name="Hutchinson M.I."/>
            <person name="Powell A.J."/>
            <person name="Barry K."/>
            <person name="Miller A.N."/>
            <person name="Grigoriev I.V."/>
            <person name="Debuchy R."/>
            <person name="Gladieux P."/>
            <person name="Thoren M.H."/>
            <person name="Johannesson H."/>
        </authorList>
    </citation>
    <scope>NUCLEOTIDE SEQUENCE</scope>
    <source>
        <strain evidence="2">CBS 990.96</strain>
    </source>
</reference>
<comment type="caution">
    <text evidence="2">The sequence shown here is derived from an EMBL/GenBank/DDBJ whole genome shotgun (WGS) entry which is preliminary data.</text>
</comment>
<gene>
    <name evidence="2" type="ORF">QBC38DRAFT_361535</name>
</gene>
<evidence type="ECO:0000313" key="3">
    <source>
        <dbReference type="Proteomes" id="UP001301958"/>
    </source>
</evidence>
<name>A0AAN7BSB9_9PEZI</name>
<proteinExistence type="predicted"/>
<organism evidence="2 3">
    <name type="scientific">Podospora fimiseda</name>
    <dbReference type="NCBI Taxonomy" id="252190"/>
    <lineage>
        <taxon>Eukaryota</taxon>
        <taxon>Fungi</taxon>
        <taxon>Dikarya</taxon>
        <taxon>Ascomycota</taxon>
        <taxon>Pezizomycotina</taxon>
        <taxon>Sordariomycetes</taxon>
        <taxon>Sordariomycetidae</taxon>
        <taxon>Sordariales</taxon>
        <taxon>Podosporaceae</taxon>
        <taxon>Podospora</taxon>
    </lineage>
</organism>
<keyword evidence="3" id="KW-1185">Reference proteome</keyword>
<dbReference type="EMBL" id="MU865317">
    <property type="protein sequence ID" value="KAK4228610.1"/>
    <property type="molecule type" value="Genomic_DNA"/>
</dbReference>
<feature type="region of interest" description="Disordered" evidence="1">
    <location>
        <begin position="1"/>
        <end position="27"/>
    </location>
</feature>
<sequence length="227" mass="25098">MSQSTSPERTNALPPSPPSQIQPTSPFSPSFKQCCNCTHTTNAPSSPSSSTDSLSDSCSCSHGYCRRCPDLDSRGYEVIPQSFPVHWICSTCDTTHSVLEILTQTQLECEGCDKPTLEAVYDQFGRIFLYWRKDPAVYDLSEGPEKVKEAAWRIWEAGAGMLMKEIEGMTNRTSQMNVGIRGGLAANEKGKGLMLGRHHRMWSHFSHSSITSEDSLDVELAELGLMV</sequence>
<evidence type="ECO:0000313" key="2">
    <source>
        <dbReference type="EMBL" id="KAK4228610.1"/>
    </source>
</evidence>